<evidence type="ECO:0000313" key="8">
    <source>
        <dbReference type="EMBL" id="SJZ51307.1"/>
    </source>
</evidence>
<proteinExistence type="inferred from homology"/>
<dbReference type="Gene3D" id="3.40.640.10">
    <property type="entry name" value="Type I PLP-dependent aspartate aminotransferase-like (Major domain)"/>
    <property type="match status" value="1"/>
</dbReference>
<dbReference type="RefSeq" id="WP_078706438.1">
    <property type="nucleotide sequence ID" value="NZ_FUXL01000001.1"/>
</dbReference>
<dbReference type="InterPro" id="IPR049704">
    <property type="entry name" value="Aminotrans_3_PPA_site"/>
</dbReference>
<evidence type="ECO:0000313" key="9">
    <source>
        <dbReference type="Proteomes" id="UP000190135"/>
    </source>
</evidence>
<dbReference type="PIRSF" id="PIRSF000521">
    <property type="entry name" value="Transaminase_4ab_Lys_Orn"/>
    <property type="match status" value="1"/>
</dbReference>
<evidence type="ECO:0000256" key="3">
    <source>
        <dbReference type="ARBA" id="ARBA00022576"/>
    </source>
</evidence>
<accession>A0A1T4L9X9</accession>
<dbReference type="Proteomes" id="UP000190135">
    <property type="component" value="Unassembled WGS sequence"/>
</dbReference>
<keyword evidence="5 6" id="KW-0663">Pyridoxal phosphate</keyword>
<evidence type="ECO:0000256" key="5">
    <source>
        <dbReference type="ARBA" id="ARBA00022898"/>
    </source>
</evidence>
<reference evidence="9" key="1">
    <citation type="submission" date="2017-02" db="EMBL/GenBank/DDBJ databases">
        <authorList>
            <person name="Varghese N."/>
            <person name="Submissions S."/>
        </authorList>
    </citation>
    <scope>NUCLEOTIDE SEQUENCE [LARGE SCALE GENOMIC DNA]</scope>
    <source>
        <strain evidence="9">USBA 369</strain>
    </source>
</reference>
<dbReference type="InterPro" id="IPR015424">
    <property type="entry name" value="PyrdxlP-dep_Trfase"/>
</dbReference>
<name>A0A1T4L9X9_9HYPH</name>
<dbReference type="InterPro" id="IPR015422">
    <property type="entry name" value="PyrdxlP-dep_Trfase_small"/>
</dbReference>
<feature type="region of interest" description="Disordered" evidence="7">
    <location>
        <begin position="1"/>
        <end position="22"/>
    </location>
</feature>
<keyword evidence="3 8" id="KW-0032">Aminotransferase</keyword>
<keyword evidence="2" id="KW-0055">Arginine biosynthesis</keyword>
<organism evidence="8 9">
    <name type="scientific">Consotaella salsifontis</name>
    <dbReference type="NCBI Taxonomy" id="1365950"/>
    <lineage>
        <taxon>Bacteria</taxon>
        <taxon>Pseudomonadati</taxon>
        <taxon>Pseudomonadota</taxon>
        <taxon>Alphaproteobacteria</taxon>
        <taxon>Hyphomicrobiales</taxon>
        <taxon>Aurantimonadaceae</taxon>
        <taxon>Consotaella</taxon>
    </lineage>
</organism>
<dbReference type="AlphaFoldDB" id="A0A1T4L9X9"/>
<keyword evidence="9" id="KW-1185">Reference proteome</keyword>
<dbReference type="InterPro" id="IPR050103">
    <property type="entry name" value="Class-III_PLP-dep_AT"/>
</dbReference>
<comment type="cofactor">
    <cofactor evidence="1">
        <name>pyridoxal 5'-phosphate</name>
        <dbReference type="ChEBI" id="CHEBI:597326"/>
    </cofactor>
</comment>
<dbReference type="CDD" id="cd00610">
    <property type="entry name" value="OAT_like"/>
    <property type="match status" value="1"/>
</dbReference>
<dbReference type="GO" id="GO:0008483">
    <property type="term" value="F:transaminase activity"/>
    <property type="evidence" value="ECO:0007669"/>
    <property type="project" value="UniProtKB-KW"/>
</dbReference>
<dbReference type="GO" id="GO:0030170">
    <property type="term" value="F:pyridoxal phosphate binding"/>
    <property type="evidence" value="ECO:0007669"/>
    <property type="project" value="InterPro"/>
</dbReference>
<dbReference type="PROSITE" id="PS00600">
    <property type="entry name" value="AA_TRANSFER_CLASS_3"/>
    <property type="match status" value="1"/>
</dbReference>
<feature type="compositionally biased region" description="Polar residues" evidence="7">
    <location>
        <begin position="1"/>
        <end position="11"/>
    </location>
</feature>
<evidence type="ECO:0000256" key="2">
    <source>
        <dbReference type="ARBA" id="ARBA00022571"/>
    </source>
</evidence>
<dbReference type="InterPro" id="IPR015421">
    <property type="entry name" value="PyrdxlP-dep_Trfase_major"/>
</dbReference>
<keyword evidence="4 8" id="KW-0808">Transferase</keyword>
<dbReference type="EMBL" id="FUXL01000001">
    <property type="protein sequence ID" value="SJZ51307.1"/>
    <property type="molecule type" value="Genomic_DNA"/>
</dbReference>
<protein>
    <submittedName>
        <fullName evidence="8">Acetylornithine/succinyldiaminopimelate/putrescine aminotransferase</fullName>
    </submittedName>
</protein>
<dbReference type="OrthoDB" id="7911808at2"/>
<evidence type="ECO:0000256" key="1">
    <source>
        <dbReference type="ARBA" id="ARBA00001933"/>
    </source>
</evidence>
<evidence type="ECO:0000256" key="4">
    <source>
        <dbReference type="ARBA" id="ARBA00022679"/>
    </source>
</evidence>
<dbReference type="GO" id="GO:0006526">
    <property type="term" value="P:L-arginine biosynthetic process"/>
    <property type="evidence" value="ECO:0007669"/>
    <property type="project" value="UniProtKB-KW"/>
</dbReference>
<dbReference type="Pfam" id="PF00202">
    <property type="entry name" value="Aminotran_3"/>
    <property type="match status" value="1"/>
</dbReference>
<dbReference type="InterPro" id="IPR005814">
    <property type="entry name" value="Aminotrans_3"/>
</dbReference>
<sequence length="484" mass="53267">MLDRPTITSPKLDTPLRRGPHKPHLLSVEDAKAMPVATMAELFKDHINPGQFHFMKLLGFHKVKVERAEGMYYFDQNGRKILDFFGGFGSLAFGHNHPRIVEARQRFQDEKRHEIAIAFLSQYAAALAKNLAVCAPGDLDMVFLGSSGSEVMEAAIKVAERASGRRNCKIVHAENSFHGKTKGVLSITDSPLYKGEFRLVDNTVKVPFGDLEALTRAVESDPDIGVVVLETVQGGAGIIEAPAEYWQGVRALCDRHKVLWVADEVQCGYGRTGRLFAFEHYGVVPDVTALAKSFGGGKAAIGAMIARREVYMKAYGTSKTAMIHAHATFGGIGEACVTAIEALNTLYDEDLIGNSEVVGAYLKDRLVALEEKYPSIIKEVRGRGLMIGLEFHDFSRTLPLALRPMVAMLDDKLKGSLSGFIGALLLRDYDILVAFTEYNRNVIRLEPPLVCTEENVDTFCDALDDLLSRGIVSIVRDFVKSQMG</sequence>
<dbReference type="SUPFAM" id="SSF53383">
    <property type="entry name" value="PLP-dependent transferases"/>
    <property type="match status" value="1"/>
</dbReference>
<dbReference type="PANTHER" id="PTHR11986:SF79">
    <property type="entry name" value="ACETYLORNITHINE AMINOTRANSFERASE, MITOCHONDRIAL"/>
    <property type="match status" value="1"/>
</dbReference>
<dbReference type="GO" id="GO:0042802">
    <property type="term" value="F:identical protein binding"/>
    <property type="evidence" value="ECO:0007669"/>
    <property type="project" value="TreeGrafter"/>
</dbReference>
<keyword evidence="2" id="KW-0028">Amino-acid biosynthesis</keyword>
<dbReference type="STRING" id="1365950.SAMN05428963_101121"/>
<dbReference type="Gene3D" id="3.90.1150.10">
    <property type="entry name" value="Aspartate Aminotransferase, domain 1"/>
    <property type="match status" value="1"/>
</dbReference>
<comment type="similarity">
    <text evidence="6">Belongs to the class-III pyridoxal-phosphate-dependent aminotransferase family.</text>
</comment>
<dbReference type="PANTHER" id="PTHR11986">
    <property type="entry name" value="AMINOTRANSFERASE CLASS III"/>
    <property type="match status" value="1"/>
</dbReference>
<dbReference type="FunFam" id="3.40.640.10:FF:000004">
    <property type="entry name" value="Acetylornithine aminotransferase"/>
    <property type="match status" value="1"/>
</dbReference>
<evidence type="ECO:0000256" key="6">
    <source>
        <dbReference type="RuleBase" id="RU003560"/>
    </source>
</evidence>
<gene>
    <name evidence="8" type="ORF">SAMN05428963_101121</name>
</gene>
<evidence type="ECO:0000256" key="7">
    <source>
        <dbReference type="SAM" id="MobiDB-lite"/>
    </source>
</evidence>